<gene>
    <name evidence="3" type="ORF">SGPV162</name>
</gene>
<dbReference type="Pfam" id="PF13168">
    <property type="entry name" value="Poxvirus_B22R_C"/>
    <property type="match status" value="1"/>
</dbReference>
<dbReference type="KEGG" id="vg:25392329"/>
<protein>
    <submittedName>
        <fullName evidence="3">B22R family protein</fullName>
    </submittedName>
</protein>
<feature type="transmembrane region" description="Helical" evidence="1">
    <location>
        <begin position="1232"/>
        <end position="1256"/>
    </location>
</feature>
<evidence type="ECO:0000313" key="4">
    <source>
        <dbReference type="Proteomes" id="UP000105007"/>
    </source>
</evidence>
<keyword evidence="1" id="KW-0812">Transmembrane</keyword>
<evidence type="ECO:0000259" key="2">
    <source>
        <dbReference type="Pfam" id="PF13168"/>
    </source>
</evidence>
<organism evidence="3 4">
    <name type="scientific">Salmon gill poxvirus</name>
    <dbReference type="NCBI Taxonomy" id="1680908"/>
    <lineage>
        <taxon>Viruses</taxon>
        <taxon>Varidnaviria</taxon>
        <taxon>Bamfordvirae</taxon>
        <taxon>Nucleocytoviricota</taxon>
        <taxon>Pokkesviricetes</taxon>
        <taxon>Chitovirales</taxon>
        <taxon>Poxviridae</taxon>
        <taxon>Chordopoxvirinae</taxon>
        <taxon>Salmonpoxvirus</taxon>
        <taxon>Salmonpoxvirus gillpox</taxon>
        <taxon>Salmon gillpox virus</taxon>
    </lineage>
</organism>
<dbReference type="Proteomes" id="UP000105007">
    <property type="component" value="Segment"/>
</dbReference>
<dbReference type="RefSeq" id="YP_009162534.1">
    <property type="nucleotide sequence ID" value="NC_027707.1"/>
</dbReference>
<dbReference type="EMBL" id="KT159937">
    <property type="protein sequence ID" value="AKR04286.1"/>
    <property type="molecule type" value="Genomic_DNA"/>
</dbReference>
<keyword evidence="1" id="KW-0472">Membrane</keyword>
<evidence type="ECO:0000256" key="1">
    <source>
        <dbReference type="SAM" id="Phobius"/>
    </source>
</evidence>
<keyword evidence="1" id="KW-1133">Transmembrane helix</keyword>
<proteinExistence type="predicted"/>
<evidence type="ECO:0000313" key="3">
    <source>
        <dbReference type="EMBL" id="AKR04286.1"/>
    </source>
</evidence>
<dbReference type="InterPro" id="IPR025128">
    <property type="entry name" value="Poxvirus_B22R_C_dom"/>
</dbReference>
<feature type="domain" description="Poxvirus B22R protein C-terminal" evidence="2">
    <location>
        <begin position="335"/>
        <end position="518"/>
    </location>
</feature>
<accession>A0A0H4XWS9</accession>
<name>A0A0H4XWS9_9POXV</name>
<reference evidence="3 4" key="1">
    <citation type="journal article" date="2015" name="J. Virol.">
        <title>Salmon gill poxvirus, the deepest representative of the Chordopoxvirinae.</title>
        <authorList>
            <person name="Gjessing M.C."/>
            <person name="Yutin N."/>
            <person name="Tengs T."/>
            <person name="Senkevich T."/>
            <person name="Koonin E.V."/>
            <person name="Ronning H.P."/>
            <person name="Alarson M."/>
            <person name="Ylving S."/>
            <person name="Lie K.-I."/>
            <person name="Saure B."/>
            <person name="Tran L."/>
            <person name="Moss B."/>
            <person name="Dale O.B."/>
        </authorList>
    </citation>
    <scope>NUCLEOTIDE SEQUENCE [LARGE SCALE GENOMIC DNA]</scope>
    <source>
        <strain evidence="3">2012-04-F277-L3G</strain>
    </source>
</reference>
<sequence length="1301" mass="145957">MGKSVFFTVCLFMSLGHVQSLDRLDPSVLQEYVDDIDSVKISQGYTTLLGITKRWVDTVVCTNPPGPLFESEFRDSLLDHMLEFMTVSITQEAVEKYISPKNSDDPEKINGLIRSEKFTNIGMELLGKVVALLDSYNCTHGNMHTTKQIQFSTYTLANSQKYPRVPNMTVDDRLSMTQLKRKSINLCLVKNNGIPESPITDNSRTLKVAHPDLTRNFASILFYFNGTIIEDVSEFEETGKELIRNITRELLDYVTESRNKDAMENMTATEELVLRQLRYVLKQKIDKDVMQIGLEPLDHGGYVSLKEFFQASETSWRKDVWTHLKDNTGADRNLKIASVVFGALSSVGSTMVIGGATMGPVVQGIGGGILGVGQLGSTAITLFEMFKARPDVRDINTEFWVNYKQFIDSPAAGVRKCMGGVDDNTHIQMAYRSEMNDKAWMDAPKSIVVIQKNVISHDMSNLFVECFSGKLRMTEGNIDAFSNLVMSKDGRQLYRVDYSGLSKWWDRVSLTCGKEITLEIEFTEAHDHMMFLPGSRTGDSQGSWTSMSDVCMTDPLKRIGYTTLGCKYDPLSTIRHETSCSLMYDMSVYDNIKHRFITVSGIFDNNQTSVKVFEFFPGQQNYTLDTTTVDGQSKCLKVLNDPDTCHWPEMVTVRNTYPNKVRIFNVKLGPDTKFGLTCTPGSQIDYNGTYCHLKQIGKETWEVEAGDCQVQCFAKGKESDIFRVTKTTKAATGFELTSRFGTNVRQHVTDTDFDARTEVAMVKMNKFTVSTVVDFGENMISLRSGNNTWKDMVLSVYGCPGKSEEDGKCTHLMNGTWTRKNVKYGFGEVSDSLTFEFENVKLVSSCSATVRLSDQLLTLACTIKDFDHSHVMVTLETGVFFCDQDNQDRTCEMYNNGDVISSKVSQYVSTLTTGKLYGIISDVISGTQLLGNGMECMAGIKSMVNTLSGIKADNVETMIRNQIKTKCGHTLTMEGALPTGSWCCNSQQASNNRPISWKPVRISKFFDVIDLNKISYTVDPVKIDQDVYQQILSLKQHVRDIENGMSDLKTMVSEYSSNGIVTLVTMDQISDDYENHEMYKNEMVNKGLTKIWHGWLNITSTLTGQTWTDYVMERDYVCCGWNGTTQEVINIYGDKCEDTVFVYQTRVCGSEVCCPLTTTTFLGCQKRSYQALSGQEQMALKQLFEKTDKIVRLNAVIKKNPLVRRTITTSGLDTAITRVLRSEDQEVDYDLLMAYNVTVATCVVLLTLVFLVVLVVSICKSKKKNTLVNHSESQVKLLTKSTASSMSSESSISGNKSMVTV</sequence>
<keyword evidence="4" id="KW-1185">Reference proteome</keyword>
<dbReference type="GeneID" id="25392329"/>